<dbReference type="EC" id="3.6.1.27" evidence="1"/>
<evidence type="ECO:0000313" key="9">
    <source>
        <dbReference type="Proteomes" id="UP000245217"/>
    </source>
</evidence>
<dbReference type="EMBL" id="QEWV01000001">
    <property type="protein sequence ID" value="PWD94184.1"/>
    <property type="molecule type" value="Genomic_DNA"/>
</dbReference>
<proteinExistence type="predicted"/>
<protein>
    <recommendedName>
        <fullName evidence="1">undecaprenyl-diphosphate phosphatase</fullName>
        <ecNumber evidence="1">3.6.1.27</ecNumber>
    </recommendedName>
    <alternativeName>
        <fullName evidence="2">Undecaprenyl pyrophosphate phosphatase</fullName>
    </alternativeName>
</protein>
<accession>A0A2U2AS34</accession>
<evidence type="ECO:0000256" key="4">
    <source>
        <dbReference type="SAM" id="Phobius"/>
    </source>
</evidence>
<feature type="domain" description="Phosphatidic acid phosphatase type 2/haloperoxidase" evidence="5">
    <location>
        <begin position="93"/>
        <end position="243"/>
    </location>
</feature>
<gene>
    <name evidence="6" type="ORF">DC077_04065</name>
    <name evidence="7" type="ORF">DC078_01185</name>
</gene>
<dbReference type="SUPFAM" id="SSF48317">
    <property type="entry name" value="Acid phosphatase/Vanadium-dependent haloperoxidase"/>
    <property type="match status" value="1"/>
</dbReference>
<keyword evidence="9" id="KW-1185">Reference proteome</keyword>
<feature type="transmembrane region" description="Helical" evidence="4">
    <location>
        <begin position="20"/>
        <end position="41"/>
    </location>
</feature>
<sequence>MIHFDTYSMMNNYKTLFRNLSLLFVALLLIPILAWILGWQWSPLHSYTVIDFILFIVTESGSAPYFALLTSLLLAIWLSMRCKKLQHHWVIIFLSVFLLQGSTQIIKSTIKVLWEEPRPYMSYVVDQEVDIETFYELPRKERGAIVAAAVKDDPITPRWLKSHWEAETGYSFPSGHTIFAVMWAFIIVGFMTREKDPKTTVAMIVMTLWAGLMMISRLRLGMHFPIDLFVSTIIAYLLALIFFYFLAKRDTLIEKGRSQADDKID</sequence>
<dbReference type="EMBL" id="QEWW01000002">
    <property type="protein sequence ID" value="PWD86999.1"/>
    <property type="molecule type" value="Genomic_DNA"/>
</dbReference>
<keyword evidence="4" id="KW-0812">Transmembrane</keyword>
<feature type="transmembrane region" description="Helical" evidence="4">
    <location>
        <begin position="170"/>
        <end position="192"/>
    </location>
</feature>
<evidence type="ECO:0000313" key="6">
    <source>
        <dbReference type="EMBL" id="PWD86999.1"/>
    </source>
</evidence>
<dbReference type="SMART" id="SM00014">
    <property type="entry name" value="acidPPc"/>
    <property type="match status" value="1"/>
</dbReference>
<feature type="transmembrane region" description="Helical" evidence="4">
    <location>
        <begin position="228"/>
        <end position="247"/>
    </location>
</feature>
<dbReference type="PANTHER" id="PTHR14969">
    <property type="entry name" value="SPHINGOSINE-1-PHOSPHATE PHOSPHOHYDROLASE"/>
    <property type="match status" value="1"/>
</dbReference>
<dbReference type="Pfam" id="PF01569">
    <property type="entry name" value="PAP2"/>
    <property type="match status" value="1"/>
</dbReference>
<keyword evidence="4" id="KW-1133">Transmembrane helix</keyword>
<comment type="caution">
    <text evidence="6">The sequence shown here is derived from an EMBL/GenBank/DDBJ whole genome shotgun (WGS) entry which is preliminary data.</text>
</comment>
<feature type="transmembrane region" description="Helical" evidence="4">
    <location>
        <begin position="199"/>
        <end position="216"/>
    </location>
</feature>
<evidence type="ECO:0000256" key="1">
    <source>
        <dbReference type="ARBA" id="ARBA00012374"/>
    </source>
</evidence>
<reference evidence="6" key="1">
    <citation type="journal article" date="2018" name="Genome Announc.">
        <title>Ignatzschineria cameli sp. nov., isolated from necrotic foot tissue of dromedaries (Camelus dromedarius) and associated maggots (Wohlfahrtia species) in Dubai.</title>
        <authorList>
            <person name="Tsang C.C."/>
            <person name="Tang J.Y."/>
            <person name="Fong J.Y."/>
            <person name="Kinne J."/>
            <person name="Lee H.H."/>
            <person name="Joseph M."/>
            <person name="Jose S."/>
            <person name="Schuster R.K."/>
            <person name="Tang Y."/>
            <person name="Sivakumar S."/>
            <person name="Chen J.H."/>
            <person name="Teng J.L."/>
            <person name="Lau S.K."/>
            <person name="Wernery U."/>
            <person name="Woo P.C."/>
        </authorList>
    </citation>
    <scope>NUCLEOTIDE SEQUENCE</scope>
    <source>
        <strain evidence="6">UAE-HKU57</strain>
        <strain evidence="7">UAE-HKU58</strain>
    </source>
</reference>
<dbReference type="AlphaFoldDB" id="A0A2U2AS34"/>
<feature type="transmembrane region" description="Helical" evidence="4">
    <location>
        <begin position="53"/>
        <end position="77"/>
    </location>
</feature>
<dbReference type="InterPro" id="IPR000326">
    <property type="entry name" value="PAP2/HPO"/>
</dbReference>
<comment type="catalytic activity">
    <reaction evidence="3">
        <text>di-trans,octa-cis-undecaprenyl diphosphate + H2O = di-trans,octa-cis-undecaprenyl phosphate + phosphate + H(+)</text>
        <dbReference type="Rhea" id="RHEA:28094"/>
        <dbReference type="ChEBI" id="CHEBI:15377"/>
        <dbReference type="ChEBI" id="CHEBI:15378"/>
        <dbReference type="ChEBI" id="CHEBI:43474"/>
        <dbReference type="ChEBI" id="CHEBI:58405"/>
        <dbReference type="ChEBI" id="CHEBI:60392"/>
        <dbReference type="EC" id="3.6.1.27"/>
    </reaction>
</comment>
<evidence type="ECO:0000256" key="3">
    <source>
        <dbReference type="ARBA" id="ARBA00047594"/>
    </source>
</evidence>
<feature type="transmembrane region" description="Helical" evidence="4">
    <location>
        <begin position="89"/>
        <end position="106"/>
    </location>
</feature>
<evidence type="ECO:0000256" key="2">
    <source>
        <dbReference type="ARBA" id="ARBA00032707"/>
    </source>
</evidence>
<evidence type="ECO:0000313" key="7">
    <source>
        <dbReference type="EMBL" id="PWD94184.1"/>
    </source>
</evidence>
<reference evidence="8 9" key="2">
    <citation type="submission" date="2018-05" db="EMBL/GenBank/DDBJ databases">
        <title>Ignatzschineria dubaiensis sp. nov., isolated from necrotic foot tissues of dromedaries (Camelus dromedarius) and associated maggots in Dubai, United Arab Emirates.</title>
        <authorList>
            <person name="Tsang C.C."/>
            <person name="Tang J.Y.M."/>
            <person name="Fong J.Y.H."/>
            <person name="Kinne J."/>
            <person name="Lee H.H."/>
            <person name="Joseph M."/>
            <person name="Jose S."/>
            <person name="Schuster R.K."/>
            <person name="Tang Y."/>
            <person name="Sivakumar S."/>
            <person name="Chen J.H.K."/>
            <person name="Teng J.L.L."/>
            <person name="Lau S.K.P."/>
            <person name="Wernery U."/>
            <person name="Woo P.C.Y."/>
        </authorList>
    </citation>
    <scope>NUCLEOTIDE SEQUENCE [LARGE SCALE GENOMIC DNA]</scope>
    <source>
        <strain evidence="8">UAE-HKU57</strain>
        <strain evidence="9">UAE-HKU58</strain>
    </source>
</reference>
<dbReference type="GO" id="GO:0050380">
    <property type="term" value="F:undecaprenyl-diphosphatase activity"/>
    <property type="evidence" value="ECO:0007669"/>
    <property type="project" value="UniProtKB-EC"/>
</dbReference>
<organism evidence="6 8">
    <name type="scientific">Ignatzschineria cameli</name>
    <dbReference type="NCBI Taxonomy" id="2182793"/>
    <lineage>
        <taxon>Bacteria</taxon>
        <taxon>Pseudomonadati</taxon>
        <taxon>Pseudomonadota</taxon>
        <taxon>Gammaproteobacteria</taxon>
        <taxon>Cardiobacteriales</taxon>
        <taxon>Ignatzschineriaceae</taxon>
        <taxon>Ignatzschineria</taxon>
    </lineage>
</organism>
<dbReference type="Proteomes" id="UP000245059">
    <property type="component" value="Unassembled WGS sequence"/>
</dbReference>
<name>A0A2U2AS34_9GAMM</name>
<dbReference type="PANTHER" id="PTHR14969:SF54">
    <property type="entry name" value="PHOSPHATIDYLGLYCEROPHOSPHATASE B"/>
    <property type="match status" value="1"/>
</dbReference>
<dbReference type="Gene3D" id="1.20.144.10">
    <property type="entry name" value="Phosphatidic acid phosphatase type 2/haloperoxidase"/>
    <property type="match status" value="1"/>
</dbReference>
<dbReference type="InterPro" id="IPR036938">
    <property type="entry name" value="PAP2/HPO_sf"/>
</dbReference>
<keyword evidence="4" id="KW-0472">Membrane</keyword>
<dbReference type="Proteomes" id="UP000245217">
    <property type="component" value="Unassembled WGS sequence"/>
</dbReference>
<dbReference type="GO" id="GO:0005886">
    <property type="term" value="C:plasma membrane"/>
    <property type="evidence" value="ECO:0007669"/>
    <property type="project" value="TreeGrafter"/>
</dbReference>
<evidence type="ECO:0000313" key="8">
    <source>
        <dbReference type="Proteomes" id="UP000245059"/>
    </source>
</evidence>
<evidence type="ECO:0000259" key="5">
    <source>
        <dbReference type="SMART" id="SM00014"/>
    </source>
</evidence>
<dbReference type="CDD" id="cd01610">
    <property type="entry name" value="PAP2_like"/>
    <property type="match status" value="1"/>
</dbReference>